<dbReference type="Proteomes" id="UP000094570">
    <property type="component" value="Unassembled WGS sequence"/>
</dbReference>
<reference evidence="3" key="1">
    <citation type="submission" date="2016-04" db="EMBL/GenBank/DDBJ databases">
        <title>The genome sequence project of a novel Fervidobacterium isolate from a hot spring in Thailand.</title>
        <authorList>
            <person name="Gonzalez J.M."/>
            <person name="Cuecas A."/>
            <person name="Kanoksilapatham W."/>
        </authorList>
    </citation>
    <scope>NUCLEOTIDE SEQUENCE [LARGE SCALE GENOMIC DNA]</scope>
    <source>
        <strain evidence="3">FC2004</strain>
    </source>
</reference>
<dbReference type="Gene3D" id="3.40.50.2000">
    <property type="entry name" value="Glycogen Phosphorylase B"/>
    <property type="match status" value="1"/>
</dbReference>
<feature type="domain" description="Glycosyl transferase family 1" evidence="1">
    <location>
        <begin position="198"/>
        <end position="337"/>
    </location>
</feature>
<sequence length="376" mass="44122">MDFKNFLKKYHVRISNSEKRAIISYITLPFYLRFVKKYMRKHQNRETAILISSVLKKLEIDHYVFDYRSCLTNKEKAKLKEKQYTFIMGLEPLFEELVSEVNSNLRIYFATGAYYKHQNEMIRKRTDEVNKRRKSNIPYYRLVREHKSAEIADYIIQIGSSNTILTYPEQLREKVILVRQNSLNFLDYDPIQKKQYIDRRSFLYFAGPGSILKGLDLLLEYFSKRKDLCLHIVGPIEKEFSKVYEDELFSRNNIHYHGFLGIDSKKLQKIVLSCSYVILPSASEGGVPGSVIHMVKAGMVPIVSKYAACDGIEEFGFVLDDITIESIHRAIENALSLTTEELFKFFERGSTFMKSNFNKENFMKDLENALLKVLRY</sequence>
<organism evidence="2 3">
    <name type="scientific">Fervidobacterium thailandense</name>
    <dbReference type="NCBI Taxonomy" id="1008305"/>
    <lineage>
        <taxon>Bacteria</taxon>
        <taxon>Thermotogati</taxon>
        <taxon>Thermotogota</taxon>
        <taxon>Thermotogae</taxon>
        <taxon>Thermotogales</taxon>
        <taxon>Fervidobacteriaceae</taxon>
        <taxon>Fervidobacterium</taxon>
    </lineage>
</organism>
<dbReference type="GO" id="GO:0016757">
    <property type="term" value="F:glycosyltransferase activity"/>
    <property type="evidence" value="ECO:0007669"/>
    <property type="project" value="InterPro"/>
</dbReference>
<evidence type="ECO:0000259" key="1">
    <source>
        <dbReference type="Pfam" id="PF00534"/>
    </source>
</evidence>
<dbReference type="InterPro" id="IPR001296">
    <property type="entry name" value="Glyco_trans_1"/>
</dbReference>
<proteinExistence type="predicted"/>
<dbReference type="AlphaFoldDB" id="A0A1E3G052"/>
<keyword evidence="3" id="KW-1185">Reference proteome</keyword>
<evidence type="ECO:0000313" key="3">
    <source>
        <dbReference type="Proteomes" id="UP000094570"/>
    </source>
</evidence>
<dbReference type="SUPFAM" id="SSF53756">
    <property type="entry name" value="UDP-Glycosyltransferase/glycogen phosphorylase"/>
    <property type="match status" value="1"/>
</dbReference>
<name>A0A1E3G052_9BACT</name>
<protein>
    <recommendedName>
        <fullName evidence="1">Glycosyl transferase family 1 domain-containing protein</fullName>
    </recommendedName>
</protein>
<dbReference type="Pfam" id="PF00534">
    <property type="entry name" value="Glycos_transf_1"/>
    <property type="match status" value="1"/>
</dbReference>
<evidence type="ECO:0000313" key="2">
    <source>
        <dbReference type="EMBL" id="ODN29646.1"/>
    </source>
</evidence>
<accession>A0A1E3G052</accession>
<dbReference type="OrthoDB" id="5516294at2"/>
<dbReference type="RefSeq" id="WP_069293964.1">
    <property type="nucleotide sequence ID" value="NZ_CP140110.1"/>
</dbReference>
<gene>
    <name evidence="2" type="ORF">A4H02_09660</name>
</gene>
<dbReference type="STRING" id="1008305.A4H02_09660"/>
<comment type="caution">
    <text evidence="2">The sequence shown here is derived from an EMBL/GenBank/DDBJ whole genome shotgun (WGS) entry which is preliminary data.</text>
</comment>
<dbReference type="EMBL" id="LWAF01000036">
    <property type="protein sequence ID" value="ODN29646.1"/>
    <property type="molecule type" value="Genomic_DNA"/>
</dbReference>